<evidence type="ECO:0000256" key="6">
    <source>
        <dbReference type="ARBA" id="ARBA00023136"/>
    </source>
</evidence>
<feature type="transmembrane region" description="Helical" evidence="8">
    <location>
        <begin position="140"/>
        <end position="163"/>
    </location>
</feature>
<keyword evidence="6 8" id="KW-0472">Membrane</keyword>
<evidence type="ECO:0000256" key="4">
    <source>
        <dbReference type="ARBA" id="ARBA00022692"/>
    </source>
</evidence>
<comment type="similarity">
    <text evidence="2 7">Belongs to the major facilitator superfamily. Sugar transporter (TC 2.A.1.1) family.</text>
</comment>
<feature type="transmembrane region" description="Helical" evidence="8">
    <location>
        <begin position="169"/>
        <end position="190"/>
    </location>
</feature>
<keyword evidence="4 8" id="KW-0812">Transmembrane</keyword>
<dbReference type="InterPro" id="IPR050814">
    <property type="entry name" value="Myo-inositol_Transporter"/>
</dbReference>
<feature type="transmembrane region" description="Helical" evidence="8">
    <location>
        <begin position="349"/>
        <end position="376"/>
    </location>
</feature>
<evidence type="ECO:0000313" key="10">
    <source>
        <dbReference type="EMBL" id="GJQ14009.1"/>
    </source>
</evidence>
<feature type="transmembrane region" description="Helical" evidence="8">
    <location>
        <begin position="322"/>
        <end position="343"/>
    </location>
</feature>
<evidence type="ECO:0000313" key="11">
    <source>
        <dbReference type="Proteomes" id="UP001061958"/>
    </source>
</evidence>
<feature type="transmembrane region" description="Helical" evidence="8">
    <location>
        <begin position="54"/>
        <end position="77"/>
    </location>
</feature>
<dbReference type="SUPFAM" id="SSF103473">
    <property type="entry name" value="MFS general substrate transporter"/>
    <property type="match status" value="1"/>
</dbReference>
<dbReference type="InterPro" id="IPR005829">
    <property type="entry name" value="Sugar_transporter_CS"/>
</dbReference>
<evidence type="ECO:0000256" key="2">
    <source>
        <dbReference type="ARBA" id="ARBA00010992"/>
    </source>
</evidence>
<sequence length="508" mass="56637">MRWFSTENITTRLYMLSFVVAFGGCTVGIDISLVNGAQLFFVSRFQLNDSLHGLTSAATLIGAVIGSFMSSIINLFIGRKGAMLVASFIAVGAGLIEAFANIWGVLLFARIFLGTSFGIYSATIPIYLSESAPSTVRGALTAIYQLSLTFGLFFGAVADAAFVQVDHGWRLMLGSVIVPPSLCLIGLIFTPESPRWLIFKCKEAEAFRCLLKLRKTETEALQDLSLIKASMTMDSQQSSWYQVLKKILMTKRIRRAVSVGIFLQVARQLSGVNAMSYYIDVVLRKAGLSISTTIYISVAYMFGTVLFTLPLFWIVDRFGRRILLVATMPVISLMLLLIGFSFYGNEHIRISLCLVGFFIMRAFFSPGLGPVSWIITSEIFPLQVRAECLSIVSFASYAFNFIISFAFPDMLSQMKAQGAFSFFSGFTLLSWIIFFLFIPETKGIELESVEQLFEKPWNEHARKHIYQVVELVASHRKKEVSTVDMIIQSSSSKSCVSMTTTHQEEMKE</sequence>
<dbReference type="InterPro" id="IPR005828">
    <property type="entry name" value="MFS_sugar_transport-like"/>
</dbReference>
<dbReference type="GO" id="GO:0016020">
    <property type="term" value="C:membrane"/>
    <property type="evidence" value="ECO:0007669"/>
    <property type="project" value="UniProtKB-SubCell"/>
</dbReference>
<feature type="transmembrane region" description="Helical" evidence="8">
    <location>
        <begin position="84"/>
        <end position="103"/>
    </location>
</feature>
<comment type="caution">
    <text evidence="10">The sequence shown here is derived from an EMBL/GenBank/DDBJ whole genome shotgun (WGS) entry which is preliminary data.</text>
</comment>
<dbReference type="PANTHER" id="PTHR48020:SF12">
    <property type="entry name" value="PROTON MYO-INOSITOL COTRANSPORTER"/>
    <property type="match status" value="1"/>
</dbReference>
<feature type="transmembrane region" description="Helical" evidence="8">
    <location>
        <begin position="256"/>
        <end position="279"/>
    </location>
</feature>
<dbReference type="OrthoDB" id="3825at2759"/>
<dbReference type="PRINTS" id="PR00171">
    <property type="entry name" value="SUGRTRNSPORT"/>
</dbReference>
<dbReference type="PROSITE" id="PS51257">
    <property type="entry name" value="PROKAR_LIPOPROTEIN"/>
    <property type="match status" value="1"/>
</dbReference>
<gene>
    <name evidence="10" type="ORF">GpartN1_g5800.t1</name>
</gene>
<dbReference type="NCBIfam" id="TIGR00879">
    <property type="entry name" value="SP"/>
    <property type="match status" value="1"/>
</dbReference>
<name>A0A9C7Q0J5_9RHOD</name>
<evidence type="ECO:0000256" key="8">
    <source>
        <dbReference type="SAM" id="Phobius"/>
    </source>
</evidence>
<evidence type="ECO:0000256" key="5">
    <source>
        <dbReference type="ARBA" id="ARBA00022989"/>
    </source>
</evidence>
<evidence type="ECO:0000259" key="9">
    <source>
        <dbReference type="PROSITE" id="PS50850"/>
    </source>
</evidence>
<dbReference type="Proteomes" id="UP001061958">
    <property type="component" value="Unassembled WGS sequence"/>
</dbReference>
<keyword evidence="5 8" id="KW-1133">Transmembrane helix</keyword>
<feature type="domain" description="Major facilitator superfamily (MFS) profile" evidence="9">
    <location>
        <begin position="16"/>
        <end position="442"/>
    </location>
</feature>
<organism evidence="10 11">
    <name type="scientific">Galdieria partita</name>
    <dbReference type="NCBI Taxonomy" id="83374"/>
    <lineage>
        <taxon>Eukaryota</taxon>
        <taxon>Rhodophyta</taxon>
        <taxon>Bangiophyceae</taxon>
        <taxon>Galdieriales</taxon>
        <taxon>Galdieriaceae</taxon>
        <taxon>Galdieria</taxon>
    </lineage>
</organism>
<dbReference type="PROSITE" id="PS00216">
    <property type="entry name" value="SUGAR_TRANSPORT_1"/>
    <property type="match status" value="1"/>
</dbReference>
<comment type="subcellular location">
    <subcellularLocation>
        <location evidence="1">Membrane</location>
        <topology evidence="1">Multi-pass membrane protein</topology>
    </subcellularLocation>
</comment>
<evidence type="ECO:0000256" key="7">
    <source>
        <dbReference type="RuleBase" id="RU003346"/>
    </source>
</evidence>
<evidence type="ECO:0000256" key="3">
    <source>
        <dbReference type="ARBA" id="ARBA00022448"/>
    </source>
</evidence>
<dbReference type="GO" id="GO:0022857">
    <property type="term" value="F:transmembrane transporter activity"/>
    <property type="evidence" value="ECO:0007669"/>
    <property type="project" value="InterPro"/>
</dbReference>
<evidence type="ECO:0000256" key="1">
    <source>
        <dbReference type="ARBA" id="ARBA00004141"/>
    </source>
</evidence>
<feature type="transmembrane region" description="Helical" evidence="8">
    <location>
        <begin position="294"/>
        <end position="315"/>
    </location>
</feature>
<feature type="transmembrane region" description="Helical" evidence="8">
    <location>
        <begin position="388"/>
        <end position="407"/>
    </location>
</feature>
<dbReference type="Gene3D" id="1.20.1250.20">
    <property type="entry name" value="MFS general substrate transporter like domains"/>
    <property type="match status" value="1"/>
</dbReference>
<keyword evidence="11" id="KW-1185">Reference proteome</keyword>
<feature type="transmembrane region" description="Helical" evidence="8">
    <location>
        <begin position="419"/>
        <end position="438"/>
    </location>
</feature>
<dbReference type="AlphaFoldDB" id="A0A9C7Q0J5"/>
<dbReference type="InterPro" id="IPR036259">
    <property type="entry name" value="MFS_trans_sf"/>
</dbReference>
<dbReference type="Pfam" id="PF00083">
    <property type="entry name" value="Sugar_tr"/>
    <property type="match status" value="1"/>
</dbReference>
<feature type="transmembrane region" description="Helical" evidence="8">
    <location>
        <begin position="109"/>
        <end position="128"/>
    </location>
</feature>
<dbReference type="InterPro" id="IPR003663">
    <property type="entry name" value="Sugar/inositol_transpt"/>
</dbReference>
<keyword evidence="3 7" id="KW-0813">Transport</keyword>
<protein>
    <recommendedName>
        <fullName evidence="9">Major facilitator superfamily (MFS) profile domain-containing protein</fullName>
    </recommendedName>
</protein>
<dbReference type="InterPro" id="IPR020846">
    <property type="entry name" value="MFS_dom"/>
</dbReference>
<feature type="transmembrane region" description="Helical" evidence="8">
    <location>
        <begin position="12"/>
        <end position="34"/>
    </location>
</feature>
<reference evidence="10" key="2">
    <citation type="submission" date="2022-01" db="EMBL/GenBank/DDBJ databases">
        <authorList>
            <person name="Hirooka S."/>
            <person name="Miyagishima S.Y."/>
        </authorList>
    </citation>
    <scope>NUCLEOTIDE SEQUENCE</scope>
    <source>
        <strain evidence="10">NBRC 102759</strain>
    </source>
</reference>
<dbReference type="PANTHER" id="PTHR48020">
    <property type="entry name" value="PROTON MYO-INOSITOL COTRANSPORTER"/>
    <property type="match status" value="1"/>
</dbReference>
<reference evidence="10" key="1">
    <citation type="journal article" date="2022" name="Proc. Natl. Acad. Sci. U.S.A.">
        <title>Life cycle and functional genomics of the unicellular red alga Galdieria for elucidating algal and plant evolution and industrial use.</title>
        <authorList>
            <person name="Hirooka S."/>
            <person name="Itabashi T."/>
            <person name="Ichinose T.M."/>
            <person name="Onuma R."/>
            <person name="Fujiwara T."/>
            <person name="Yamashita S."/>
            <person name="Jong L.W."/>
            <person name="Tomita R."/>
            <person name="Iwane A.H."/>
            <person name="Miyagishima S.Y."/>
        </authorList>
    </citation>
    <scope>NUCLEOTIDE SEQUENCE</scope>
    <source>
        <strain evidence="10">NBRC 102759</strain>
    </source>
</reference>
<dbReference type="PROSITE" id="PS50850">
    <property type="entry name" value="MFS"/>
    <property type="match status" value="1"/>
</dbReference>
<dbReference type="EMBL" id="BQMJ01000050">
    <property type="protein sequence ID" value="GJQ14009.1"/>
    <property type="molecule type" value="Genomic_DNA"/>
</dbReference>
<proteinExistence type="inferred from homology"/>
<dbReference type="FunFam" id="1.20.1250.20:FF:000134">
    <property type="entry name" value="MFS sugar transporter protein"/>
    <property type="match status" value="1"/>
</dbReference>
<accession>A0A9C7Q0J5</accession>